<dbReference type="GO" id="GO:0060320">
    <property type="term" value="P:rejection of self pollen"/>
    <property type="evidence" value="ECO:0007669"/>
    <property type="project" value="UniProtKB-KW"/>
</dbReference>
<reference evidence="8" key="3">
    <citation type="submission" date="2021-01" db="EMBL/GenBank/DDBJ databases">
        <authorList>
            <consortium name="Genoscope - CEA"/>
            <person name="William W."/>
        </authorList>
    </citation>
    <scope>NUCLEOTIDE SEQUENCE</scope>
</reference>
<dbReference type="Proteomes" id="UP001295469">
    <property type="component" value="Chromosome C02"/>
</dbReference>
<gene>
    <name evidence="9" type="primary">BnaC02g02180D</name>
    <name evidence="8" type="ORF">DARMORV10_C02P02520.1</name>
    <name evidence="9" type="ORF">GSBRNA2T00078641001</name>
</gene>
<dbReference type="PANTHER" id="PTHR31232:SF168">
    <property type="entry name" value="S-PROTEIN HOMOLOG 24-RELATED"/>
    <property type="match status" value="1"/>
</dbReference>
<dbReference type="Pfam" id="PF05938">
    <property type="entry name" value="Self-incomp_S1"/>
    <property type="match status" value="1"/>
</dbReference>
<reference evidence="9 10" key="1">
    <citation type="journal article" date="2014" name="Science">
        <title>Plant genetics. Early allopolyploid evolution in the post-Neolithic Brassica napus oilseed genome.</title>
        <authorList>
            <person name="Chalhoub B."/>
            <person name="Denoeud F."/>
            <person name="Liu S."/>
            <person name="Parkin I.A."/>
            <person name="Tang H."/>
            <person name="Wang X."/>
            <person name="Chiquet J."/>
            <person name="Belcram H."/>
            <person name="Tong C."/>
            <person name="Samans B."/>
            <person name="Correa M."/>
            <person name="Da Silva C."/>
            <person name="Just J."/>
            <person name="Falentin C."/>
            <person name="Koh C.S."/>
            <person name="Le Clainche I."/>
            <person name="Bernard M."/>
            <person name="Bento P."/>
            <person name="Noel B."/>
            <person name="Labadie K."/>
            <person name="Alberti A."/>
            <person name="Charles M."/>
            <person name="Arnaud D."/>
            <person name="Guo H."/>
            <person name="Daviaud C."/>
            <person name="Alamery S."/>
            <person name="Jabbari K."/>
            <person name="Zhao M."/>
            <person name="Edger P.P."/>
            <person name="Chelaifa H."/>
            <person name="Tack D."/>
            <person name="Lassalle G."/>
            <person name="Mestiri I."/>
            <person name="Schnel N."/>
            <person name="Le Paslier M.C."/>
            <person name="Fan G."/>
            <person name="Renault V."/>
            <person name="Bayer P.E."/>
            <person name="Golicz A.A."/>
            <person name="Manoli S."/>
            <person name="Lee T.H."/>
            <person name="Thi V.H."/>
            <person name="Chalabi S."/>
            <person name="Hu Q."/>
            <person name="Fan C."/>
            <person name="Tollenaere R."/>
            <person name="Lu Y."/>
            <person name="Battail C."/>
            <person name="Shen J."/>
            <person name="Sidebottom C.H."/>
            <person name="Wang X."/>
            <person name="Canaguier A."/>
            <person name="Chauveau A."/>
            <person name="Berard A."/>
            <person name="Deniot G."/>
            <person name="Guan M."/>
            <person name="Liu Z."/>
            <person name="Sun F."/>
            <person name="Lim Y.P."/>
            <person name="Lyons E."/>
            <person name="Town C.D."/>
            <person name="Bancroft I."/>
            <person name="Wang X."/>
            <person name="Meng J."/>
            <person name="Ma J."/>
            <person name="Pires J.C."/>
            <person name="King G.J."/>
            <person name="Brunel D."/>
            <person name="Delourme R."/>
            <person name="Renard M."/>
            <person name="Aury J.M."/>
            <person name="Adams K.L."/>
            <person name="Batley J."/>
            <person name="Snowdon R.J."/>
            <person name="Tost J."/>
            <person name="Edwards D."/>
            <person name="Zhou Y."/>
            <person name="Hua W."/>
            <person name="Sharpe A.G."/>
            <person name="Paterson A.H."/>
            <person name="Guan C."/>
            <person name="Wincker P."/>
        </authorList>
    </citation>
    <scope>NUCLEOTIDE SEQUENCE [LARGE SCALE GENOMIC DNA]</scope>
    <source>
        <strain evidence="10">cv. Darmor-bzh</strain>
    </source>
</reference>
<dbReference type="EMBL" id="LK032040">
    <property type="protein sequence ID" value="CDY14101.1"/>
    <property type="molecule type" value="Genomic_DNA"/>
</dbReference>
<evidence type="ECO:0000313" key="9">
    <source>
        <dbReference type="EMBL" id="CDY14101.1"/>
    </source>
</evidence>
<keyword evidence="10" id="KW-1185">Reference proteome</keyword>
<comment type="subcellular location">
    <subcellularLocation>
        <location evidence="1 6">Secreted</location>
    </subcellularLocation>
</comment>
<evidence type="ECO:0000256" key="4">
    <source>
        <dbReference type="ARBA" id="ARBA00022525"/>
    </source>
</evidence>
<dbReference type="InterPro" id="IPR010264">
    <property type="entry name" value="Self-incomp_S1"/>
</dbReference>
<dbReference type="Proteomes" id="UP000028999">
    <property type="component" value="Unassembled WGS sequence"/>
</dbReference>
<keyword evidence="7" id="KW-0812">Transmembrane</keyword>
<evidence type="ECO:0000256" key="3">
    <source>
        <dbReference type="ARBA" id="ARBA00022471"/>
    </source>
</evidence>
<accession>A0A078FM13</accession>
<reference evidence="9" key="2">
    <citation type="submission" date="2014-06" db="EMBL/GenBank/DDBJ databases">
        <authorList>
            <person name="Genoscope - CEA"/>
        </authorList>
    </citation>
    <scope>NUCLEOTIDE SEQUENCE</scope>
</reference>
<dbReference type="Gramene" id="CDY14101">
    <property type="protein sequence ID" value="CDY14101"/>
    <property type="gene ID" value="GSBRNA2T00078641001"/>
</dbReference>
<dbReference type="PaxDb" id="3708-A0A078FM13"/>
<evidence type="ECO:0000256" key="2">
    <source>
        <dbReference type="ARBA" id="ARBA00005581"/>
    </source>
</evidence>
<dbReference type="GO" id="GO:0005576">
    <property type="term" value="C:extracellular region"/>
    <property type="evidence" value="ECO:0007669"/>
    <property type="project" value="UniProtKB-SubCell"/>
</dbReference>
<name>A0A078FM13_BRANA</name>
<keyword evidence="7" id="KW-1133">Transmembrane helix</keyword>
<feature type="transmembrane region" description="Helical" evidence="7">
    <location>
        <begin position="12"/>
        <end position="31"/>
    </location>
</feature>
<keyword evidence="4 6" id="KW-0964">Secreted</keyword>
<evidence type="ECO:0000313" key="8">
    <source>
        <dbReference type="EMBL" id="CAF1879956.1"/>
    </source>
</evidence>
<sequence>MTNSSKKKLKSIFWFTITIMVILSLICSEGYKIPITGPLMKVEIKNNNTYTLDVHCKSADDDIGSRALKNGESYRWQFYVNFFNSTLYFCEFHQGKVTKGVFDIYDALRDFKRCTRCTWMAETDGVYGFSEKKPPPAAVFYKWLN</sequence>
<evidence type="ECO:0000256" key="6">
    <source>
        <dbReference type="RuleBase" id="RU367044"/>
    </source>
</evidence>
<keyword evidence="3 6" id="KW-0713">Self-incompatibility</keyword>
<dbReference type="OMA" id="WFTITIM"/>
<organism evidence="9 10">
    <name type="scientific">Brassica napus</name>
    <name type="common">Rape</name>
    <dbReference type="NCBI Taxonomy" id="3708"/>
    <lineage>
        <taxon>Eukaryota</taxon>
        <taxon>Viridiplantae</taxon>
        <taxon>Streptophyta</taxon>
        <taxon>Embryophyta</taxon>
        <taxon>Tracheophyta</taxon>
        <taxon>Spermatophyta</taxon>
        <taxon>Magnoliopsida</taxon>
        <taxon>eudicotyledons</taxon>
        <taxon>Gunneridae</taxon>
        <taxon>Pentapetalae</taxon>
        <taxon>rosids</taxon>
        <taxon>malvids</taxon>
        <taxon>Brassicales</taxon>
        <taxon>Brassicaceae</taxon>
        <taxon>Brassiceae</taxon>
        <taxon>Brassica</taxon>
    </lineage>
</organism>
<keyword evidence="7" id="KW-0472">Membrane</keyword>
<evidence type="ECO:0000256" key="1">
    <source>
        <dbReference type="ARBA" id="ARBA00004613"/>
    </source>
</evidence>
<evidence type="ECO:0000313" key="10">
    <source>
        <dbReference type="Proteomes" id="UP000028999"/>
    </source>
</evidence>
<dbReference type="AlphaFoldDB" id="A0A078FM13"/>
<evidence type="ECO:0000256" key="5">
    <source>
        <dbReference type="ARBA" id="ARBA00022729"/>
    </source>
</evidence>
<protein>
    <recommendedName>
        <fullName evidence="6">S-protein homolog</fullName>
    </recommendedName>
</protein>
<keyword evidence="5" id="KW-0732">Signal</keyword>
<dbReference type="EMBL" id="HG994366">
    <property type="protein sequence ID" value="CAF1879956.1"/>
    <property type="molecule type" value="Genomic_DNA"/>
</dbReference>
<proteinExistence type="inferred from homology"/>
<evidence type="ECO:0000256" key="7">
    <source>
        <dbReference type="SAM" id="Phobius"/>
    </source>
</evidence>
<dbReference type="PANTHER" id="PTHR31232">
    <property type="match status" value="1"/>
</dbReference>
<comment type="similarity">
    <text evidence="2 6">Belongs to the plant self-incompatibility (S1) protein family.</text>
</comment>